<dbReference type="AlphaFoldDB" id="A0A1W2H944"/>
<accession>A0A1W2H944</accession>
<keyword evidence="2" id="KW-1185">Reference proteome</keyword>
<sequence>MPEEEKKDLFFKLRQAAYGFVGEDWPQMDKNHFEVRPLLECEIHLGKLGDRIFVVVGGGEGNSALPNFLPLRLILKKHLWSSLPRPF</sequence>
<dbReference type="OrthoDB" id="839866at2"/>
<protein>
    <submittedName>
        <fullName evidence="1">Uncharacterized protein</fullName>
    </submittedName>
</protein>
<dbReference type="RefSeq" id="WP_084122170.1">
    <property type="nucleotide sequence ID" value="NZ_LT838813.1"/>
</dbReference>
<gene>
    <name evidence="1" type="ORF">SAMN00777080_4028</name>
</gene>
<reference evidence="2" key="1">
    <citation type="submission" date="2017-04" db="EMBL/GenBank/DDBJ databases">
        <authorList>
            <person name="Varghese N."/>
            <person name="Submissions S."/>
        </authorList>
    </citation>
    <scope>NUCLEOTIDE SEQUENCE [LARGE SCALE GENOMIC DNA]</scope>
    <source>
        <strain evidence="2">DSM 16537</strain>
    </source>
</reference>
<proteinExistence type="predicted"/>
<evidence type="ECO:0000313" key="1">
    <source>
        <dbReference type="EMBL" id="SMD45379.1"/>
    </source>
</evidence>
<dbReference type="STRING" id="758820.SAMN00777080_4028"/>
<evidence type="ECO:0000313" key="2">
    <source>
        <dbReference type="Proteomes" id="UP000192333"/>
    </source>
</evidence>
<dbReference type="Proteomes" id="UP000192333">
    <property type="component" value="Chromosome I"/>
</dbReference>
<name>A0A1W2H944_9BACT</name>
<dbReference type="EMBL" id="LT838813">
    <property type="protein sequence ID" value="SMD45379.1"/>
    <property type="molecule type" value="Genomic_DNA"/>
</dbReference>
<organism evidence="1 2">
    <name type="scientific">Aquiflexum balticum DSM 16537</name>
    <dbReference type="NCBI Taxonomy" id="758820"/>
    <lineage>
        <taxon>Bacteria</taxon>
        <taxon>Pseudomonadati</taxon>
        <taxon>Bacteroidota</taxon>
        <taxon>Cytophagia</taxon>
        <taxon>Cytophagales</taxon>
        <taxon>Cyclobacteriaceae</taxon>
        <taxon>Aquiflexum</taxon>
    </lineage>
</organism>